<dbReference type="InterPro" id="IPR029756">
    <property type="entry name" value="MTH1187/YkoF-like"/>
</dbReference>
<comment type="similarity">
    <text evidence="1">Belongs to the UPF0045 family.</text>
</comment>
<dbReference type="InterPro" id="IPR002767">
    <property type="entry name" value="Thiamine_BP"/>
</dbReference>
<dbReference type="PANTHER" id="PTHR33777:SF1">
    <property type="entry name" value="UPF0045 PROTEIN ECM15"/>
    <property type="match status" value="1"/>
</dbReference>
<evidence type="ECO:0000313" key="3">
    <source>
        <dbReference type="EMBL" id="HGT83466.1"/>
    </source>
</evidence>
<dbReference type="Pfam" id="PF01910">
    <property type="entry name" value="Thiamine_BP"/>
    <property type="match status" value="1"/>
</dbReference>
<proteinExistence type="inferred from homology"/>
<reference evidence="3" key="1">
    <citation type="journal article" date="2020" name="mSystems">
        <title>Genome- and Community-Level Interaction Insights into Carbon Utilization and Element Cycling Functions of Hydrothermarchaeota in Hydrothermal Sediment.</title>
        <authorList>
            <person name="Zhou Z."/>
            <person name="Liu Y."/>
            <person name="Xu W."/>
            <person name="Pan J."/>
            <person name="Luo Z.H."/>
            <person name="Li M."/>
        </authorList>
    </citation>
    <scope>NUCLEOTIDE SEQUENCE [LARGE SCALE GENOMIC DNA]</scope>
    <source>
        <strain evidence="3">SpSt-587</strain>
    </source>
</reference>
<sequence>MIVADVSIIPVGVGESLSKYVKKAVEELRNSGLRVEVGAMATVLEARTLDEIFEAVKKAREAVFGMGARRVYTIIRIDERRDKELSIESKASQIR</sequence>
<dbReference type="AlphaFoldDB" id="A0A7J3M3H1"/>
<dbReference type="GO" id="GO:0005829">
    <property type="term" value="C:cytosol"/>
    <property type="evidence" value="ECO:0007669"/>
    <property type="project" value="TreeGrafter"/>
</dbReference>
<dbReference type="SUPFAM" id="SSF89957">
    <property type="entry name" value="MTH1187/YkoF-like"/>
    <property type="match status" value="1"/>
</dbReference>
<comment type="caution">
    <text evidence="3">The sequence shown here is derived from an EMBL/GenBank/DDBJ whole genome shotgun (WGS) entry which is preliminary data.</text>
</comment>
<dbReference type="PANTHER" id="PTHR33777">
    <property type="entry name" value="UPF0045 PROTEIN ECM15"/>
    <property type="match status" value="1"/>
</dbReference>
<protein>
    <submittedName>
        <fullName evidence="3">MTH1187 family thiamine-binding protein</fullName>
    </submittedName>
</protein>
<evidence type="ECO:0000256" key="1">
    <source>
        <dbReference type="ARBA" id="ARBA00010272"/>
    </source>
</evidence>
<accession>A0A7J3M3H1</accession>
<evidence type="ECO:0000259" key="2">
    <source>
        <dbReference type="Pfam" id="PF01910"/>
    </source>
</evidence>
<feature type="domain" description="Thiamine-binding protein" evidence="2">
    <location>
        <begin position="4"/>
        <end position="94"/>
    </location>
</feature>
<dbReference type="NCBIfam" id="TIGR00106">
    <property type="entry name" value="MTH1187 family thiamine-binding protein"/>
    <property type="match status" value="1"/>
</dbReference>
<dbReference type="EMBL" id="DSYZ01000130">
    <property type="protein sequence ID" value="HGT83466.1"/>
    <property type="molecule type" value="Genomic_DNA"/>
</dbReference>
<dbReference type="Gene3D" id="3.30.70.930">
    <property type="match status" value="1"/>
</dbReference>
<organism evidence="3">
    <name type="scientific">Archaeoglobus fulgidus</name>
    <dbReference type="NCBI Taxonomy" id="2234"/>
    <lineage>
        <taxon>Archaea</taxon>
        <taxon>Methanobacteriati</taxon>
        <taxon>Methanobacteriota</taxon>
        <taxon>Archaeoglobi</taxon>
        <taxon>Archaeoglobales</taxon>
        <taxon>Archaeoglobaceae</taxon>
        <taxon>Archaeoglobus</taxon>
    </lineage>
</organism>
<gene>
    <name evidence="3" type="ORF">ENT52_07060</name>
</gene>
<name>A0A7J3M3H1_ARCFL</name>
<dbReference type="InterPro" id="IPR051614">
    <property type="entry name" value="UPF0045_domain"/>
</dbReference>